<feature type="compositionally biased region" description="Basic and acidic residues" evidence="2">
    <location>
        <begin position="337"/>
        <end position="354"/>
    </location>
</feature>
<dbReference type="PANTHER" id="PTHR21715">
    <property type="entry name" value="RH04127P"/>
    <property type="match status" value="1"/>
</dbReference>
<dbReference type="PROSITE" id="PS50020">
    <property type="entry name" value="WW_DOMAIN_2"/>
    <property type="match status" value="1"/>
</dbReference>
<dbReference type="Gene3D" id="3.30.1470.10">
    <property type="entry name" value="Photosystem I PsaD, reaction center subunit II"/>
    <property type="match status" value="1"/>
</dbReference>
<evidence type="ECO:0000313" key="4">
    <source>
        <dbReference type="EMBL" id="JAC13623.1"/>
    </source>
</evidence>
<dbReference type="InterPro" id="IPR036020">
    <property type="entry name" value="WW_dom_sf"/>
</dbReference>
<dbReference type="PANTHER" id="PTHR21715:SF0">
    <property type="entry name" value="RH04127P"/>
    <property type="match status" value="1"/>
</dbReference>
<feature type="compositionally biased region" description="Polar residues" evidence="2">
    <location>
        <begin position="255"/>
        <end position="264"/>
    </location>
</feature>
<dbReference type="Pfam" id="PF00397">
    <property type="entry name" value="WW"/>
    <property type="match status" value="1"/>
</dbReference>
<evidence type="ECO:0000259" key="3">
    <source>
        <dbReference type="PROSITE" id="PS50020"/>
    </source>
</evidence>
<feature type="coiled-coil region" evidence="1">
    <location>
        <begin position="499"/>
        <end position="682"/>
    </location>
</feature>
<proteinExistence type="evidence at transcript level"/>
<dbReference type="InterPro" id="IPR001202">
    <property type="entry name" value="WW_dom"/>
</dbReference>
<evidence type="ECO:0000256" key="2">
    <source>
        <dbReference type="SAM" id="MobiDB-lite"/>
    </source>
</evidence>
<feature type="compositionally biased region" description="Basic and acidic residues" evidence="2">
    <location>
        <begin position="838"/>
        <end position="859"/>
    </location>
</feature>
<sequence length="1205" mass="138810">TIVCEEVFDEFSAPSDEEVIDYAKKIGIDPKCEAHLLPIARNGLMQPLPPEWKPCYDSAVRRWYYYNTETTKSQWEHPLDTVYRQLVKRGRSEGYSSAADDDLKTTAKEDLKSFEEVSDILSSKSNDIKIEEDSAEMAEKSRTHQPLLLRRKQLQSGGDSIALQVAKVMNNTMKENTLAEFEKFNQVTIHSTSIKSSEAISRSVNTTPVTPKQLQPLRRAQTLDPIPLTSSQTKHLEVPIKGILRESSFSGLQNRNSARLNSMQGDLPTGALEMEDEKKRSVRFADFERKALDIRFQFSDSEDSLSDEGEVETGSSSPEIAASEGQSPEEGVNTEISNEKKQVENKQSNPDDRNSLNSQIIEPIDPNKIKNKLLNRQAIVAPLKIDSIGNGSDYDESQSSFGKGSLSVNSEKYSNRSEIPSFPFKEVTTSRFTVKAVPEDSNNLPLKKVKENMAITSVRSDNIPLSVQQNIVDTSKSVKDDEKLESYDVIPKEMEEMARKKAAEKLAVFEEKLTKEVQEKITYLKKQQNDTLTEIKENLTKFEEDEKNRLKQESESKLAELKESLEEEYKKKELEIRTSNEKAVQELMKNLEVDRNKFMNDARANHELMLSNYKKEEEEKLNEEKRKLDADFELEKQKRKEIIQSKIDLMKEEEEAQLNLVKQENETKLQQLEEKYKNITIKEEQKFQTDIKKMEEEFTTKLTQLKVEKESELRRVQTEWEDKITATTLQHKTTLESAMIDHENSMAALRNQFQHEEDDLKKYHAEQIEAWNVRLKKLLEKEPSSVGQINRDFEKMRCEKRLIEDKYRSLKDKYLQLKTDMKVAVERKLQSRARRKRESQGLEKDIQEEKDTIRNERSKNNNSEDLVYNDKSPQPIKVTPRIVEPFTIFKDTAKELADNDPSSDDQYVSTSLSSTFPTDIDQKNVIMNRAEADRRRKHSKAKGKIEKCKDRQGNVLDDVRTQLQELEEIEEQIPANSQGETYLRYPFHGPGLSTSAEVDFYRHRVIVEQEAVRAARECLLQQKRELEARQNILRTNNNTSTMQQLQQQERDLTEMEVSLHRTRALLGEKMIRLRLLGQTLNRLVDETPTNFNGASGDSQLKQGNMISTFPNETVPFNVLQNLENINSEIREIWSQLSKQQIEGSSGAAEESTQVSYKPVAGAAKATKSFRRAPSSRAEIEARIQGLREWLQKPQQSNSDWNQLTL</sequence>
<feature type="compositionally biased region" description="Polar residues" evidence="2">
    <location>
        <begin position="397"/>
        <end position="408"/>
    </location>
</feature>
<dbReference type="InterPro" id="IPR053233">
    <property type="entry name" value="ABRA-related"/>
</dbReference>
<feature type="region of interest" description="Disordered" evidence="2">
    <location>
        <begin position="255"/>
        <end position="277"/>
    </location>
</feature>
<name>A0A023EWU9_TRIIF</name>
<dbReference type="EMBL" id="GBBI01005089">
    <property type="protein sequence ID" value="JAC13623.1"/>
    <property type="molecule type" value="mRNA"/>
</dbReference>
<feature type="coiled-coil region" evidence="1">
    <location>
        <begin position="732"/>
        <end position="766"/>
    </location>
</feature>
<feature type="domain" description="WW" evidence="3">
    <location>
        <begin position="46"/>
        <end position="80"/>
    </location>
</feature>
<reference evidence="4" key="1">
    <citation type="journal article" date="2014" name="PLoS Negl. Trop. Dis.">
        <title>An updated insight into the Sialotranscriptome of Triatoma infestans: developmental stage and geographic variations.</title>
        <authorList>
            <person name="Schwarz A."/>
            <person name="Medrano-Mercado N."/>
            <person name="Schaub G.A."/>
            <person name="Struchiner C.J."/>
            <person name="Bargues M.D."/>
            <person name="Levy M.Z."/>
            <person name="Ribeiro J.M."/>
        </authorList>
    </citation>
    <scope>NUCLEOTIDE SEQUENCE</scope>
    <source>
        <strain evidence="4">Chile</strain>
        <tissue evidence="4">Salivary glands</tissue>
    </source>
</reference>
<feature type="compositionally biased region" description="Acidic residues" evidence="2">
    <location>
        <begin position="301"/>
        <end position="311"/>
    </location>
</feature>
<dbReference type="CDD" id="cd00201">
    <property type="entry name" value="WW"/>
    <property type="match status" value="1"/>
</dbReference>
<evidence type="ECO:0000256" key="1">
    <source>
        <dbReference type="SAM" id="Coils"/>
    </source>
</evidence>
<organism evidence="4">
    <name type="scientific">Triatoma infestans</name>
    <name type="common">Assassin bug</name>
    <dbReference type="NCBI Taxonomy" id="30076"/>
    <lineage>
        <taxon>Eukaryota</taxon>
        <taxon>Metazoa</taxon>
        <taxon>Ecdysozoa</taxon>
        <taxon>Arthropoda</taxon>
        <taxon>Hexapoda</taxon>
        <taxon>Insecta</taxon>
        <taxon>Pterygota</taxon>
        <taxon>Neoptera</taxon>
        <taxon>Paraneoptera</taxon>
        <taxon>Hemiptera</taxon>
        <taxon>Heteroptera</taxon>
        <taxon>Panheteroptera</taxon>
        <taxon>Cimicomorpha</taxon>
        <taxon>Reduviidae</taxon>
        <taxon>Triatominae</taxon>
        <taxon>Triatoma</taxon>
    </lineage>
</organism>
<feature type="region of interest" description="Disordered" evidence="2">
    <location>
        <begin position="829"/>
        <end position="873"/>
    </location>
</feature>
<protein>
    <submittedName>
        <fullName evidence="4">Putative calponin similarity domain-containing protein</fullName>
    </submittedName>
</protein>
<dbReference type="PROSITE" id="PS01159">
    <property type="entry name" value="WW_DOMAIN_1"/>
    <property type="match status" value="1"/>
</dbReference>
<feature type="region of interest" description="Disordered" evidence="2">
    <location>
        <begin position="387"/>
        <end position="408"/>
    </location>
</feature>
<accession>A0A023EWU9</accession>
<dbReference type="SMART" id="SM00456">
    <property type="entry name" value="WW"/>
    <property type="match status" value="1"/>
</dbReference>
<feature type="region of interest" description="Disordered" evidence="2">
    <location>
        <begin position="301"/>
        <end position="361"/>
    </location>
</feature>
<feature type="non-terminal residue" evidence="4">
    <location>
        <position position="1"/>
    </location>
</feature>
<feature type="coiled-coil region" evidence="1">
    <location>
        <begin position="1009"/>
        <end position="1065"/>
    </location>
</feature>
<dbReference type="SUPFAM" id="SSF51045">
    <property type="entry name" value="WW domain"/>
    <property type="match status" value="1"/>
</dbReference>
<keyword evidence="1" id="KW-0175">Coiled coil</keyword>
<dbReference type="AlphaFoldDB" id="A0A023EWU9"/>